<feature type="region of interest" description="Disordered" evidence="1">
    <location>
        <begin position="859"/>
        <end position="941"/>
    </location>
</feature>
<feature type="region of interest" description="Disordered" evidence="1">
    <location>
        <begin position="559"/>
        <end position="594"/>
    </location>
</feature>
<feature type="region of interest" description="Disordered" evidence="1">
    <location>
        <begin position="1223"/>
        <end position="1276"/>
    </location>
</feature>
<feature type="region of interest" description="Disordered" evidence="1">
    <location>
        <begin position="1979"/>
        <end position="2002"/>
    </location>
</feature>
<feature type="compositionally biased region" description="Polar residues" evidence="1">
    <location>
        <begin position="574"/>
        <end position="591"/>
    </location>
</feature>
<keyword evidence="3" id="KW-1185">Reference proteome</keyword>
<dbReference type="OrthoDB" id="6236702at2759"/>
<feature type="compositionally biased region" description="Basic and acidic residues" evidence="1">
    <location>
        <begin position="1259"/>
        <end position="1276"/>
    </location>
</feature>
<proteinExistence type="predicted"/>
<feature type="compositionally biased region" description="Polar residues" evidence="1">
    <location>
        <begin position="1506"/>
        <end position="1524"/>
    </location>
</feature>
<feature type="region of interest" description="Disordered" evidence="1">
    <location>
        <begin position="1016"/>
        <end position="1037"/>
    </location>
</feature>
<accession>A0A8E0RV10</accession>
<organism evidence="2 3">
    <name type="scientific">Fasciolopsis buskii</name>
    <dbReference type="NCBI Taxonomy" id="27845"/>
    <lineage>
        <taxon>Eukaryota</taxon>
        <taxon>Metazoa</taxon>
        <taxon>Spiralia</taxon>
        <taxon>Lophotrochozoa</taxon>
        <taxon>Platyhelminthes</taxon>
        <taxon>Trematoda</taxon>
        <taxon>Digenea</taxon>
        <taxon>Plagiorchiida</taxon>
        <taxon>Echinostomata</taxon>
        <taxon>Echinostomatoidea</taxon>
        <taxon>Fasciolidae</taxon>
        <taxon>Fasciolopsis</taxon>
    </lineage>
</organism>
<feature type="compositionally biased region" description="Pro residues" evidence="1">
    <location>
        <begin position="1533"/>
        <end position="1542"/>
    </location>
</feature>
<protein>
    <recommendedName>
        <fullName evidence="4">IRS-type PTB domain-containing protein</fullName>
    </recommendedName>
</protein>
<feature type="region of interest" description="Disordered" evidence="1">
    <location>
        <begin position="2143"/>
        <end position="2220"/>
    </location>
</feature>
<feature type="region of interest" description="Disordered" evidence="1">
    <location>
        <begin position="1441"/>
        <end position="1640"/>
    </location>
</feature>
<evidence type="ECO:0008006" key="4">
    <source>
        <dbReference type="Google" id="ProtNLM"/>
    </source>
</evidence>
<feature type="compositionally biased region" description="Low complexity" evidence="1">
    <location>
        <begin position="875"/>
        <end position="897"/>
    </location>
</feature>
<comment type="caution">
    <text evidence="2">The sequence shown here is derived from an EMBL/GenBank/DDBJ whole genome shotgun (WGS) entry which is preliminary data.</text>
</comment>
<feature type="compositionally biased region" description="Polar residues" evidence="1">
    <location>
        <begin position="2163"/>
        <end position="2176"/>
    </location>
</feature>
<gene>
    <name evidence="2" type="ORF">FBUS_00858</name>
</gene>
<reference evidence="2" key="1">
    <citation type="submission" date="2019-05" db="EMBL/GenBank/DDBJ databases">
        <title>Annotation for the trematode Fasciolopsis buski.</title>
        <authorList>
            <person name="Choi Y.-J."/>
        </authorList>
    </citation>
    <scope>NUCLEOTIDE SEQUENCE</scope>
    <source>
        <strain evidence="2">HT</strain>
        <tissue evidence="2">Whole worm</tissue>
    </source>
</reference>
<feature type="compositionally biased region" description="Low complexity" evidence="1">
    <location>
        <begin position="1630"/>
        <end position="1640"/>
    </location>
</feature>
<feature type="compositionally biased region" description="Polar residues" evidence="1">
    <location>
        <begin position="2210"/>
        <end position="2220"/>
    </location>
</feature>
<feature type="compositionally biased region" description="Low complexity" evidence="1">
    <location>
        <begin position="420"/>
        <end position="432"/>
    </location>
</feature>
<feature type="compositionally biased region" description="Acidic residues" evidence="1">
    <location>
        <begin position="1598"/>
        <end position="1615"/>
    </location>
</feature>
<feature type="region of interest" description="Disordered" evidence="1">
    <location>
        <begin position="395"/>
        <end position="432"/>
    </location>
</feature>
<dbReference type="Proteomes" id="UP000728185">
    <property type="component" value="Unassembled WGS sequence"/>
</dbReference>
<name>A0A8E0RV10_9TREM</name>
<feature type="region of interest" description="Disordered" evidence="1">
    <location>
        <begin position="293"/>
        <end position="313"/>
    </location>
</feature>
<sequence length="2220" mass="235482">MHFYVTKSYDEFTPYRNHGCMVDVQPPVQPHVTREGRVADGSHPGAHHIETGLDCLTSRAGSNIGEATSGSTGPLVNTATDTCISVAEATAAGLSAASNLASNLNGPAPLDEITGFESGCHMDKESNIIVLLGSASAYVIALEGMDEMFRWAETMSHIMTDTLFRVTLRQTEGSKLSPGLQGSLHVQHWRLCLIGEPSAGCKFICSWRLDTIEQAHTMAAVGSSATSAPGSGSSDVVGSGTANSALGFGTASSTVGSRGSFAGDGVSLVSGTTGSHHRVSLGNLSVLSTSGPLSTASSGITISSSRSGIGSSTASARPKHLLILEANHSAGKGRGTHTFELDGGSLPELTFAIEQLMALRYNPHTLVSRHLPPNQPLMHLGLHSVPIESQVPLPGQRKETGAMGTSILDSGQSKDVGLTSSSYSSDASGSRHSISPVQRFSLMIKSNEPGFSSPRRHSPLTMSTATSAANTNTIATGIVTPLTTPMAVAVTTAALTTTAVDVASQLFHAYGQSVPVGISNNKYQHYYNLTRPYSNLISSSSSLSPPEGLPSGLWKQTDALSRNTRNSKSKRSVQRSATGHVSQSSATTDPTTGLGAIRSSAMRFAQQSGDPLVVRSASPQESESLLTDEVKRNLSQSVFISSQFTRGCTTFPHMQSTGPITTWSGSGGSGQRADDVYLSGYPSTVGCEDHHCHHSSDGILLLGEEHQPNVAHVASGVIISKNPLNPHPTHRHSTGNGASRRNITSAVAPPLPPPLPDSARARHEARATTQLCQTLPANFPATASTLMVGSRSVLDETDSEEAVPSVAQKSLPRHCRRHQTAGSYHHRHQHQSHHNCHRLMPVTSDASIASCSGPCPPGPSPGVFTADEDLWDTDTGTAPPVTSSPSSTTPASLTTGSVPNRSVPSVSLPNSNALSASNPDWSATSRVPPTDPVLLESSPPKAGSIVVGRHLATVSNHNGTTMHHCSCNPKSREVLERQDYRVYRYRCRQYRICTCSVLQTRSISSDASLVLELGTDAHPNQGHHQSRNPVPSQPNRTGTRLEMPGMHSCEDVGLERISSPQPANPWEAATLDTAHLAAGDTLSDTAGLYSTVTESDLDSRHLISRYGYKDATVPAQQQLQRLHPVSPWSANSKHIQLILRCPRHGVQPYRPWITLFPSTVLARYLCSYCRKRTLRLRPSTTPVVAMPTKHSRRCVFRHFTQPALIGSSSVLVNLRHMLQLRRRTTTSATTREPKQSTVSSGECLESSSSSAPLTNRSHSHTEAEASSKQTDPVDPKRLYCDVPITSAVQDRISFSTSLSPKHSRWRCEHHSRSLHSVLLACSEPSVSHSVWPTPHRNRSRHSSLSSLLACRSFSASSSLSASHQVPLYPGDIGITALQSRKSDGKSLVIHSNQLTNDSMAGRRGSIDLVAETRSCSLCDTDDLSSGSLYDDCCLGHESVRHDVPSGPRTADILNVTTSYPNPRSHHHHHLFVDCSPGRASGGLPTGQHSSVDPENGNPPFHAHGQPNDSGKFSTVDRQTLSLSNPADPLHSPSHPPTSPPGPSDSSCLDKFYTPPASHNHPVTYSRRASTLPSAKTLRSRPERSDNLLPRSGHHDSVEEVELEVEAEGEAEDELVVDGFIRRSDSQPHPGRTASSVTSGGASAGLDRLLHRFVYATTVGRRHARYNTMTATSSGSSSVCPSPVVANYCNLVAGQRGVSPDMPSSEFHHGKSTLGYLASSELEHKSKTDLISGCYVNLPQHWTSSSIVTTASAPTATTNTCTNNVVSPQSASTTGSLTTRFKHLVQSFHHPNSNSSGGGSSSSHGGVFSGASFAHVHSTGLVDSRTSSKSVDSSGRQPGSRNKPWVNRTSLDATGNTTGVISTGSSSCVQPSSASVSGVLKQDLFAVPAEVRDPSRNYAIVDLRPSPASSVNANAELSLGASSHQLPNSRVDETTSAGSSAASILGFSTSTSTGSDCTSDAATLTSDTMDGYVGPVNTNYANHPRPQTGSTGPTGTPPRTTEFARRRHSHSLSSAIFDPPVLNYVHVIAATAPLSTPNATRRDGSGIVSEPIVCSIPEHTDSHSSSSGLGGLASNSITPPLVPASSASFGDIFTSRSMTSSATSSGEGGNTAMDAGFQSYSPPDAVSYTLIDITRTMALGELSGDMTEQQQQQQHQQQQEHQHNSAGTASKVGTTNIHFRWSQHKPATDRSTSVRKSLSRSIRSIRRGNQKKPSVSLNNNG</sequence>
<evidence type="ECO:0000313" key="2">
    <source>
        <dbReference type="EMBL" id="KAA0191594.1"/>
    </source>
</evidence>
<evidence type="ECO:0000256" key="1">
    <source>
        <dbReference type="SAM" id="MobiDB-lite"/>
    </source>
</evidence>
<feature type="compositionally biased region" description="Low complexity" evidence="1">
    <location>
        <begin position="1225"/>
        <end position="1250"/>
    </location>
</feature>
<evidence type="ECO:0000313" key="3">
    <source>
        <dbReference type="Proteomes" id="UP000728185"/>
    </source>
</evidence>
<feature type="compositionally biased region" description="Low complexity" evidence="1">
    <location>
        <begin position="2147"/>
        <end position="2156"/>
    </location>
</feature>
<feature type="compositionally biased region" description="Low complexity" evidence="1">
    <location>
        <begin position="904"/>
        <end position="919"/>
    </location>
</feature>
<feature type="compositionally biased region" description="Low complexity" evidence="1">
    <location>
        <begin position="1821"/>
        <end position="1833"/>
    </location>
</feature>
<feature type="compositionally biased region" description="Polar residues" evidence="1">
    <location>
        <begin position="1027"/>
        <end position="1037"/>
    </location>
</feature>
<feature type="compositionally biased region" description="Polar residues" evidence="1">
    <location>
        <begin position="1846"/>
        <end position="1863"/>
    </location>
</feature>
<feature type="region of interest" description="Disordered" evidence="1">
    <location>
        <begin position="1820"/>
        <end position="1865"/>
    </location>
</feature>
<dbReference type="EMBL" id="LUCM01006241">
    <property type="protein sequence ID" value="KAA0191594.1"/>
    <property type="molecule type" value="Genomic_DNA"/>
</dbReference>
<feature type="region of interest" description="Disordered" evidence="1">
    <location>
        <begin position="2096"/>
        <end position="2115"/>
    </location>
</feature>
<feature type="compositionally biased region" description="Low complexity" evidence="1">
    <location>
        <begin position="1983"/>
        <end position="2000"/>
    </location>
</feature>
<feature type="compositionally biased region" description="Polar residues" evidence="1">
    <location>
        <begin position="1560"/>
        <end position="1573"/>
    </location>
</feature>
<dbReference type="InterPro" id="IPR011993">
    <property type="entry name" value="PH-like_dom_sf"/>
</dbReference>
<dbReference type="Gene3D" id="2.30.29.30">
    <property type="entry name" value="Pleckstrin-homology domain (PH domain)/Phosphotyrosine-binding domain (PTB)"/>
    <property type="match status" value="1"/>
</dbReference>
<feature type="compositionally biased region" description="Low complexity" evidence="1">
    <location>
        <begin position="294"/>
        <end position="313"/>
    </location>
</feature>